<evidence type="ECO:0000313" key="4">
    <source>
        <dbReference type="EMBL" id="GMM60017.1"/>
    </source>
</evidence>
<evidence type="ECO:0000256" key="1">
    <source>
        <dbReference type="SAM" id="MobiDB-lite"/>
    </source>
</evidence>
<evidence type="ECO:0000313" key="5">
    <source>
        <dbReference type="Proteomes" id="UP001187221"/>
    </source>
</evidence>
<keyword evidence="2" id="KW-0812">Transmembrane</keyword>
<keyword evidence="2" id="KW-0472">Membrane</keyword>
<dbReference type="Pfam" id="PF00781">
    <property type="entry name" value="DAGK_cat"/>
    <property type="match status" value="1"/>
</dbReference>
<dbReference type="PROSITE" id="PS50146">
    <property type="entry name" value="DAGK"/>
    <property type="match status" value="1"/>
</dbReference>
<dbReference type="InterPro" id="IPR016064">
    <property type="entry name" value="NAD/diacylglycerol_kinase_sf"/>
</dbReference>
<keyword evidence="5" id="KW-1185">Reference proteome</keyword>
<dbReference type="InterPro" id="IPR017438">
    <property type="entry name" value="ATP-NAD_kinase_N"/>
</dbReference>
<dbReference type="SMART" id="SM00046">
    <property type="entry name" value="DAGKc"/>
    <property type="match status" value="1"/>
</dbReference>
<feature type="region of interest" description="Disordered" evidence="1">
    <location>
        <begin position="20"/>
        <end position="49"/>
    </location>
</feature>
<feature type="domain" description="DAGKc" evidence="3">
    <location>
        <begin position="27"/>
        <end position="160"/>
    </location>
</feature>
<evidence type="ECO:0000259" key="3">
    <source>
        <dbReference type="PROSITE" id="PS50146"/>
    </source>
</evidence>
<comment type="caution">
    <text evidence="4">The sequence shown here is derived from an EMBL/GenBank/DDBJ whole genome shotgun (WGS) entry which is preliminary data.</text>
</comment>
<dbReference type="GO" id="GO:0016301">
    <property type="term" value="F:kinase activity"/>
    <property type="evidence" value="ECO:0007669"/>
    <property type="project" value="UniProtKB-KW"/>
</dbReference>
<evidence type="ECO:0000256" key="2">
    <source>
        <dbReference type="SAM" id="Phobius"/>
    </source>
</evidence>
<name>A0ABQ6P414_9SPHN</name>
<accession>A0ABQ6P414</accession>
<dbReference type="EMBL" id="BTFW01000001">
    <property type="protein sequence ID" value="GMM60017.1"/>
    <property type="molecule type" value="Genomic_DNA"/>
</dbReference>
<protein>
    <submittedName>
        <fullName evidence="4">Diacylglycerol kinase family protein</fullName>
    </submittedName>
</protein>
<gene>
    <name evidence="4" type="ORF">NUTIK01_07940</name>
</gene>
<organism evidence="4 5">
    <name type="scientific">Novosphingobium pituita</name>
    <dbReference type="NCBI Taxonomy" id="3056842"/>
    <lineage>
        <taxon>Bacteria</taxon>
        <taxon>Pseudomonadati</taxon>
        <taxon>Pseudomonadota</taxon>
        <taxon>Alphaproteobacteria</taxon>
        <taxon>Sphingomonadales</taxon>
        <taxon>Sphingomonadaceae</taxon>
        <taxon>Novosphingobium</taxon>
    </lineage>
</organism>
<reference evidence="4 5" key="1">
    <citation type="submission" date="2023-06" db="EMBL/GenBank/DDBJ databases">
        <title>Draft genome sequence of Novosphingobium sp. strain IK01.</title>
        <authorList>
            <person name="Hatamoto M."/>
            <person name="Ikarashi T."/>
            <person name="Yamaguchi T."/>
        </authorList>
    </citation>
    <scope>NUCLEOTIDE SEQUENCE [LARGE SCALE GENOMIC DNA]</scope>
    <source>
        <strain evidence="4 5">IK01</strain>
    </source>
</reference>
<keyword evidence="2" id="KW-1133">Transmembrane helix</keyword>
<dbReference type="Gene3D" id="3.40.50.10330">
    <property type="entry name" value="Probable inorganic polyphosphate/atp-NAD kinase, domain 1"/>
    <property type="match status" value="1"/>
</dbReference>
<feature type="transmembrane region" description="Helical" evidence="2">
    <location>
        <begin position="187"/>
        <end position="207"/>
    </location>
</feature>
<proteinExistence type="predicted"/>
<keyword evidence="4" id="KW-0418">Kinase</keyword>
<dbReference type="SUPFAM" id="SSF111331">
    <property type="entry name" value="NAD kinase/diacylglycerol kinase-like"/>
    <property type="match status" value="1"/>
</dbReference>
<sequence>MKLDFMHQGGGVTKLHARDFAPSEDNHPIPRVGVISNPRSHRNRGRARPTALPEAYVIKREPSSRNELMSVLTQFVNEGVELIVIDGGDGTVRDVLSVAHGVYRGKLPRIAVIPSGKTNALTYDLGLPSHWNLGDAIAAHAADHTIDRAPIHIHWNNNALPDQLGFIFGLGVFSRATMLAQNVHRKGLFNGVAVFFTLAMAFLKSLFGGDRNSWRRGDMARVSRNGVEIFAERVYLILASTLRKMPAGLRPFGRVRDGLKFLTVKAPPRALARNILPVLTGAETPELEADGYLRRDADRIYLSLDRSFILDGEQFPGGNLIVSRGEPIHFVVPANA</sequence>
<dbReference type="RefSeq" id="WP_317973841.1">
    <property type="nucleotide sequence ID" value="NZ_BTFW01000001.1"/>
</dbReference>
<dbReference type="Proteomes" id="UP001187221">
    <property type="component" value="Unassembled WGS sequence"/>
</dbReference>
<dbReference type="InterPro" id="IPR001206">
    <property type="entry name" value="Diacylglycerol_kinase_cat_dom"/>
</dbReference>
<keyword evidence="4" id="KW-0808">Transferase</keyword>